<dbReference type="InterPro" id="IPR044068">
    <property type="entry name" value="CB"/>
</dbReference>
<name>A0A7X0STY2_9BACL</name>
<sequence length="323" mass="36550">MKDLALRTISPPFPLAAMENDDMIVTLFLASFQDRSPHTLRNYRLGIQRFRAFLYPRRLKEASWMDIEHFKNDLLGRTSASSSRLSPASTAVQLAALRSLYRWANDPNIALLPRNPTTSVRLPKSEITSRNRYLTKKELGQLIDVLRTQGARNYSLGLMLALTGLRVSEVTGVKWGDFYEDINGEGVWLLIRNGKGGKERSVKIPDSLWGILKSYRSSLTERDFHPQSRLFPITSRQVARIMEAARARCGFDKAVTAHWLRHTNATLALLGGATLQQVQESLGHTQITTTQRYLHTVDQMKKSAPDYVADSLIELFPSYSKVT</sequence>
<proteinExistence type="inferred from homology"/>
<dbReference type="Proteomes" id="UP000564644">
    <property type="component" value="Unassembled WGS sequence"/>
</dbReference>
<dbReference type="GO" id="GO:0003677">
    <property type="term" value="F:DNA binding"/>
    <property type="evidence" value="ECO:0007669"/>
    <property type="project" value="UniProtKB-UniRule"/>
</dbReference>
<dbReference type="EMBL" id="JACJVO010000088">
    <property type="protein sequence ID" value="MBB6736082.1"/>
    <property type="molecule type" value="Genomic_DNA"/>
</dbReference>
<accession>A0A7X0STY2</accession>
<dbReference type="PANTHER" id="PTHR30349">
    <property type="entry name" value="PHAGE INTEGRASE-RELATED"/>
    <property type="match status" value="1"/>
</dbReference>
<evidence type="ECO:0000259" key="6">
    <source>
        <dbReference type="PROSITE" id="PS51898"/>
    </source>
</evidence>
<dbReference type="Pfam" id="PF00589">
    <property type="entry name" value="Phage_integrase"/>
    <property type="match status" value="1"/>
</dbReference>
<dbReference type="Gene3D" id="1.10.150.130">
    <property type="match status" value="1"/>
</dbReference>
<evidence type="ECO:0000256" key="3">
    <source>
        <dbReference type="ARBA" id="ARBA00023125"/>
    </source>
</evidence>
<dbReference type="InterPro" id="IPR004107">
    <property type="entry name" value="Integrase_SAM-like_N"/>
</dbReference>
<dbReference type="AlphaFoldDB" id="A0A7X0STY2"/>
<dbReference type="RefSeq" id="WP_185133716.1">
    <property type="nucleotide sequence ID" value="NZ_JACJVO010000088.1"/>
</dbReference>
<evidence type="ECO:0000256" key="2">
    <source>
        <dbReference type="ARBA" id="ARBA00022908"/>
    </source>
</evidence>
<evidence type="ECO:0000256" key="4">
    <source>
        <dbReference type="ARBA" id="ARBA00023172"/>
    </source>
</evidence>
<dbReference type="GO" id="GO:0006310">
    <property type="term" value="P:DNA recombination"/>
    <property type="evidence" value="ECO:0007669"/>
    <property type="project" value="UniProtKB-KW"/>
</dbReference>
<keyword evidence="3 5" id="KW-0238">DNA-binding</keyword>
<dbReference type="InterPro" id="IPR010998">
    <property type="entry name" value="Integrase_recombinase_N"/>
</dbReference>
<evidence type="ECO:0000313" key="9">
    <source>
        <dbReference type="Proteomes" id="UP000564644"/>
    </source>
</evidence>
<evidence type="ECO:0000256" key="1">
    <source>
        <dbReference type="ARBA" id="ARBA00008857"/>
    </source>
</evidence>
<feature type="domain" description="Tyr recombinase" evidence="6">
    <location>
        <begin position="129"/>
        <end position="306"/>
    </location>
</feature>
<feature type="domain" description="Core-binding (CB)" evidence="7">
    <location>
        <begin position="23"/>
        <end position="105"/>
    </location>
</feature>
<comment type="caution">
    <text evidence="8">The sequence shown here is derived from an EMBL/GenBank/DDBJ whole genome shotgun (WGS) entry which is preliminary data.</text>
</comment>
<evidence type="ECO:0000313" key="8">
    <source>
        <dbReference type="EMBL" id="MBB6736082.1"/>
    </source>
</evidence>
<dbReference type="SUPFAM" id="SSF56349">
    <property type="entry name" value="DNA breaking-rejoining enzymes"/>
    <property type="match status" value="1"/>
</dbReference>
<evidence type="ECO:0000259" key="7">
    <source>
        <dbReference type="PROSITE" id="PS51900"/>
    </source>
</evidence>
<dbReference type="PROSITE" id="PS51900">
    <property type="entry name" value="CB"/>
    <property type="match status" value="1"/>
</dbReference>
<gene>
    <name evidence="8" type="ORF">H7C18_34770</name>
</gene>
<comment type="similarity">
    <text evidence="1">Belongs to the 'phage' integrase family.</text>
</comment>
<dbReference type="InterPro" id="IPR011010">
    <property type="entry name" value="DNA_brk_join_enz"/>
</dbReference>
<dbReference type="InterPro" id="IPR002104">
    <property type="entry name" value="Integrase_catalytic"/>
</dbReference>
<keyword evidence="4" id="KW-0233">DNA recombination</keyword>
<organism evidence="8 9">
    <name type="scientific">Cohnella zeiphila</name>
    <dbReference type="NCBI Taxonomy" id="2761120"/>
    <lineage>
        <taxon>Bacteria</taxon>
        <taxon>Bacillati</taxon>
        <taxon>Bacillota</taxon>
        <taxon>Bacilli</taxon>
        <taxon>Bacillales</taxon>
        <taxon>Paenibacillaceae</taxon>
        <taxon>Cohnella</taxon>
    </lineage>
</organism>
<protein>
    <submittedName>
        <fullName evidence="8">Tyrosine-type recombinase/integrase</fullName>
    </submittedName>
</protein>
<dbReference type="PANTHER" id="PTHR30349:SF64">
    <property type="entry name" value="PROPHAGE INTEGRASE INTD-RELATED"/>
    <property type="match status" value="1"/>
</dbReference>
<keyword evidence="9" id="KW-1185">Reference proteome</keyword>
<reference evidence="8 9" key="1">
    <citation type="submission" date="2020-08" db="EMBL/GenBank/DDBJ databases">
        <title>Cohnella phylogeny.</title>
        <authorList>
            <person name="Dunlap C."/>
        </authorList>
    </citation>
    <scope>NUCLEOTIDE SEQUENCE [LARGE SCALE GENOMIC DNA]</scope>
    <source>
        <strain evidence="8 9">CBP 2801</strain>
    </source>
</reference>
<keyword evidence="2" id="KW-0229">DNA integration</keyword>
<evidence type="ECO:0000256" key="5">
    <source>
        <dbReference type="PROSITE-ProRule" id="PRU01248"/>
    </source>
</evidence>
<dbReference type="Gene3D" id="1.10.443.10">
    <property type="entry name" value="Intergrase catalytic core"/>
    <property type="match status" value="1"/>
</dbReference>
<dbReference type="InterPro" id="IPR013762">
    <property type="entry name" value="Integrase-like_cat_sf"/>
</dbReference>
<dbReference type="PROSITE" id="PS51898">
    <property type="entry name" value="TYR_RECOMBINASE"/>
    <property type="match status" value="1"/>
</dbReference>
<dbReference type="InterPro" id="IPR050090">
    <property type="entry name" value="Tyrosine_recombinase_XerCD"/>
</dbReference>
<dbReference type="GO" id="GO:0015074">
    <property type="term" value="P:DNA integration"/>
    <property type="evidence" value="ECO:0007669"/>
    <property type="project" value="UniProtKB-KW"/>
</dbReference>
<dbReference type="Pfam" id="PF02899">
    <property type="entry name" value="Phage_int_SAM_1"/>
    <property type="match status" value="1"/>
</dbReference>